<dbReference type="Proteomes" id="UP000321113">
    <property type="component" value="Unassembled WGS sequence"/>
</dbReference>
<organism evidence="1 2">
    <name type="scientific">Vibrio superstes NBRC 103154</name>
    <dbReference type="NCBI Taxonomy" id="1219062"/>
    <lineage>
        <taxon>Bacteria</taxon>
        <taxon>Pseudomonadati</taxon>
        <taxon>Pseudomonadota</taxon>
        <taxon>Gammaproteobacteria</taxon>
        <taxon>Vibrionales</taxon>
        <taxon>Vibrionaceae</taxon>
        <taxon>Vibrio</taxon>
    </lineage>
</organism>
<accession>A0A511QL86</accession>
<reference evidence="1 2" key="1">
    <citation type="submission" date="2019-07" db="EMBL/GenBank/DDBJ databases">
        <title>Whole genome shotgun sequence of Vibrio superstes NBRC 103154.</title>
        <authorList>
            <person name="Hosoyama A."/>
            <person name="Uohara A."/>
            <person name="Ohji S."/>
            <person name="Ichikawa N."/>
        </authorList>
    </citation>
    <scope>NUCLEOTIDE SEQUENCE [LARGE SCALE GENOMIC DNA]</scope>
    <source>
        <strain evidence="1 2">NBRC 103154</strain>
    </source>
</reference>
<evidence type="ECO:0000313" key="2">
    <source>
        <dbReference type="Proteomes" id="UP000321113"/>
    </source>
</evidence>
<evidence type="ECO:0000313" key="1">
    <source>
        <dbReference type="EMBL" id="GEM77937.1"/>
    </source>
</evidence>
<dbReference type="AlphaFoldDB" id="A0A511QL86"/>
<dbReference type="EMBL" id="BJXK01000001">
    <property type="protein sequence ID" value="GEM77937.1"/>
    <property type="molecule type" value="Genomic_DNA"/>
</dbReference>
<keyword evidence="2" id="KW-1185">Reference proteome</keyword>
<proteinExistence type="predicted"/>
<name>A0A511QL86_9VIBR</name>
<gene>
    <name evidence="1" type="ORF">VSU01S_01820</name>
</gene>
<sequence length="50" mass="5597">MTGSDIVVPEVFYRASESVKGKPNLCLVVESEELAVFEAFPLPSKWLDLR</sequence>
<protein>
    <submittedName>
        <fullName evidence="1">Uncharacterized protein</fullName>
    </submittedName>
</protein>
<comment type="caution">
    <text evidence="1">The sequence shown here is derived from an EMBL/GenBank/DDBJ whole genome shotgun (WGS) entry which is preliminary data.</text>
</comment>